<comment type="caution">
    <text evidence="1">The sequence shown here is derived from an EMBL/GenBank/DDBJ whole genome shotgun (WGS) entry which is preliminary data.</text>
</comment>
<name>A0AAV6YT95_ENGPU</name>
<keyword evidence="2" id="KW-1185">Reference proteome</keyword>
<reference evidence="1" key="1">
    <citation type="thesis" date="2020" institute="ProQuest LLC" country="789 East Eisenhower Parkway, Ann Arbor, MI, USA">
        <title>Comparative Genomics and Chromosome Evolution.</title>
        <authorList>
            <person name="Mudd A.B."/>
        </authorList>
    </citation>
    <scope>NUCLEOTIDE SEQUENCE</scope>
    <source>
        <strain evidence="1">237g6f4</strain>
        <tissue evidence="1">Blood</tissue>
    </source>
</reference>
<evidence type="ECO:0000313" key="1">
    <source>
        <dbReference type="EMBL" id="KAG8538439.1"/>
    </source>
</evidence>
<evidence type="ECO:0000313" key="2">
    <source>
        <dbReference type="Proteomes" id="UP000824782"/>
    </source>
</evidence>
<dbReference type="EMBL" id="WNYA01021246">
    <property type="protein sequence ID" value="KAG8538439.1"/>
    <property type="molecule type" value="Genomic_DNA"/>
</dbReference>
<sequence>MTKPTKSSCSPRKLKRCCPQLYFKATLHWLWNCGNSEKVLIELQYLWRSSCWTPHSSSKERPWRESIMSLNLPSFFQLYWWPQGGRYD</sequence>
<accession>A0AAV6YT95</accession>
<protein>
    <submittedName>
        <fullName evidence="1">Uncharacterized protein</fullName>
    </submittedName>
</protein>
<proteinExistence type="predicted"/>
<dbReference type="Proteomes" id="UP000824782">
    <property type="component" value="Unassembled WGS sequence"/>
</dbReference>
<dbReference type="AlphaFoldDB" id="A0AAV6YT95"/>
<organism evidence="1 2">
    <name type="scientific">Engystomops pustulosus</name>
    <name type="common">Tungara frog</name>
    <name type="synonym">Physalaemus pustulosus</name>
    <dbReference type="NCBI Taxonomy" id="76066"/>
    <lineage>
        <taxon>Eukaryota</taxon>
        <taxon>Metazoa</taxon>
        <taxon>Chordata</taxon>
        <taxon>Craniata</taxon>
        <taxon>Vertebrata</taxon>
        <taxon>Euteleostomi</taxon>
        <taxon>Amphibia</taxon>
        <taxon>Batrachia</taxon>
        <taxon>Anura</taxon>
        <taxon>Neobatrachia</taxon>
        <taxon>Hyloidea</taxon>
        <taxon>Leptodactylidae</taxon>
        <taxon>Leiuperinae</taxon>
        <taxon>Engystomops</taxon>
    </lineage>
</organism>
<gene>
    <name evidence="1" type="ORF">GDO81_022661</name>
</gene>